<comment type="caution">
    <text evidence="1">The sequence shown here is derived from an EMBL/GenBank/DDBJ whole genome shotgun (WGS) entry which is preliminary data.</text>
</comment>
<keyword evidence="2" id="KW-1185">Reference proteome</keyword>
<proteinExistence type="predicted"/>
<gene>
    <name evidence="1" type="ORF">NMN56_011735</name>
</gene>
<organism evidence="1 2">
    <name type="scientific">Streptomyces iconiensis</name>
    <dbReference type="NCBI Taxonomy" id="1384038"/>
    <lineage>
        <taxon>Bacteria</taxon>
        <taxon>Bacillati</taxon>
        <taxon>Actinomycetota</taxon>
        <taxon>Actinomycetes</taxon>
        <taxon>Kitasatosporales</taxon>
        <taxon>Streptomycetaceae</taxon>
        <taxon>Streptomyces</taxon>
    </lineage>
</organism>
<protein>
    <submittedName>
        <fullName evidence="1">Uncharacterized protein</fullName>
    </submittedName>
</protein>
<evidence type="ECO:0000313" key="2">
    <source>
        <dbReference type="Proteomes" id="UP001214441"/>
    </source>
</evidence>
<name>A0ABT6ZU74_9ACTN</name>
<dbReference type="RefSeq" id="WP_274044049.1">
    <property type="nucleotide sequence ID" value="NZ_JANCPR020000009.1"/>
</dbReference>
<dbReference type="Proteomes" id="UP001214441">
    <property type="component" value="Unassembled WGS sequence"/>
</dbReference>
<accession>A0ABT6ZU74</accession>
<reference evidence="1 2" key="1">
    <citation type="submission" date="2023-05" db="EMBL/GenBank/DDBJ databases">
        <title>Streptantibioticus silvisoli sp. nov., acidotolerant actinomycetes 1 from pine litter.</title>
        <authorList>
            <person name="Swiecimska M."/>
            <person name="Golinska P."/>
            <person name="Sangal V."/>
            <person name="Wachnowicz B."/>
            <person name="Goodfellow M."/>
        </authorList>
    </citation>
    <scope>NUCLEOTIDE SEQUENCE [LARGE SCALE GENOMIC DNA]</scope>
    <source>
        <strain evidence="1 2">DSM 42109</strain>
    </source>
</reference>
<sequence length="58" mass="6376">MRIREQWRRYRLGRALTVVTAALALLLLILFLVLVLRGQTTPTGPRSGLSPVANSATS</sequence>
<evidence type="ECO:0000313" key="1">
    <source>
        <dbReference type="EMBL" id="MDJ1132608.1"/>
    </source>
</evidence>
<dbReference type="EMBL" id="JANCPR020000009">
    <property type="protein sequence ID" value="MDJ1132608.1"/>
    <property type="molecule type" value="Genomic_DNA"/>
</dbReference>